<keyword evidence="1" id="KW-0732">Signal</keyword>
<comment type="caution">
    <text evidence="2">The sequence shown here is derived from an EMBL/GenBank/DDBJ whole genome shotgun (WGS) entry which is preliminary data.</text>
</comment>
<keyword evidence="3" id="KW-1185">Reference proteome</keyword>
<proteinExistence type="predicted"/>
<organism evidence="2 3">
    <name type="scientific">Allacma fusca</name>
    <dbReference type="NCBI Taxonomy" id="39272"/>
    <lineage>
        <taxon>Eukaryota</taxon>
        <taxon>Metazoa</taxon>
        <taxon>Ecdysozoa</taxon>
        <taxon>Arthropoda</taxon>
        <taxon>Hexapoda</taxon>
        <taxon>Collembola</taxon>
        <taxon>Symphypleona</taxon>
        <taxon>Sminthuridae</taxon>
        <taxon>Allacma</taxon>
    </lineage>
</organism>
<feature type="non-terminal residue" evidence="2">
    <location>
        <position position="1"/>
    </location>
</feature>
<feature type="chain" id="PRO_5035269366" description="Secreted protein" evidence="1">
    <location>
        <begin position="22"/>
        <end position="60"/>
    </location>
</feature>
<evidence type="ECO:0000256" key="1">
    <source>
        <dbReference type="SAM" id="SignalP"/>
    </source>
</evidence>
<dbReference type="Proteomes" id="UP000708208">
    <property type="component" value="Unassembled WGS sequence"/>
</dbReference>
<evidence type="ECO:0008006" key="4">
    <source>
        <dbReference type="Google" id="ProtNLM"/>
    </source>
</evidence>
<evidence type="ECO:0000313" key="2">
    <source>
        <dbReference type="EMBL" id="CAG7724553.1"/>
    </source>
</evidence>
<protein>
    <recommendedName>
        <fullName evidence="4">Secreted protein</fullName>
    </recommendedName>
</protein>
<sequence length="60" mass="6896">MSLLQIPTVFLLTCHIGNCIALESFKMAIRTWIFGPIQLDKFERTSLYALQHARQVQTTT</sequence>
<name>A0A8J2JV49_9HEXA</name>
<dbReference type="AlphaFoldDB" id="A0A8J2JV49"/>
<dbReference type="EMBL" id="CAJVCH010110908">
    <property type="protein sequence ID" value="CAG7724553.1"/>
    <property type="molecule type" value="Genomic_DNA"/>
</dbReference>
<accession>A0A8J2JV49</accession>
<gene>
    <name evidence="2" type="ORF">AFUS01_LOCUS13566</name>
</gene>
<reference evidence="2" key="1">
    <citation type="submission" date="2021-06" db="EMBL/GenBank/DDBJ databases">
        <authorList>
            <person name="Hodson N. C."/>
            <person name="Mongue J. A."/>
            <person name="Jaron S. K."/>
        </authorList>
    </citation>
    <scope>NUCLEOTIDE SEQUENCE</scope>
</reference>
<evidence type="ECO:0000313" key="3">
    <source>
        <dbReference type="Proteomes" id="UP000708208"/>
    </source>
</evidence>
<feature type="signal peptide" evidence="1">
    <location>
        <begin position="1"/>
        <end position="21"/>
    </location>
</feature>